<comment type="caution">
    <text evidence="3">The sequence shown here is derived from an EMBL/GenBank/DDBJ whole genome shotgun (WGS) entry which is preliminary data.</text>
</comment>
<accession>A0A5B0PCM1</accession>
<evidence type="ECO:0000313" key="4">
    <source>
        <dbReference type="EMBL" id="KAA1125663.1"/>
    </source>
</evidence>
<evidence type="ECO:0000256" key="1">
    <source>
        <dbReference type="SAM" id="MobiDB-lite"/>
    </source>
</evidence>
<feature type="region of interest" description="Disordered" evidence="1">
    <location>
        <begin position="803"/>
        <end position="839"/>
    </location>
</feature>
<organism evidence="3 5">
    <name type="scientific">Puccinia graminis f. sp. tritici</name>
    <dbReference type="NCBI Taxonomy" id="56615"/>
    <lineage>
        <taxon>Eukaryota</taxon>
        <taxon>Fungi</taxon>
        <taxon>Dikarya</taxon>
        <taxon>Basidiomycota</taxon>
        <taxon>Pucciniomycotina</taxon>
        <taxon>Pucciniomycetes</taxon>
        <taxon>Pucciniales</taxon>
        <taxon>Pucciniaceae</taxon>
        <taxon>Puccinia</taxon>
    </lineage>
</organism>
<evidence type="ECO:0000313" key="3">
    <source>
        <dbReference type="EMBL" id="KAA1098390.1"/>
    </source>
</evidence>
<evidence type="ECO:0000259" key="2">
    <source>
        <dbReference type="Pfam" id="PF20231"/>
    </source>
</evidence>
<dbReference type="InterPro" id="IPR046496">
    <property type="entry name" value="DUF6589"/>
</dbReference>
<dbReference type="Proteomes" id="UP000324748">
    <property type="component" value="Unassembled WGS sequence"/>
</dbReference>
<sequence length="839" mass="95224">MDPIDQKLLRLCQELRTPPAVMTPKQFMQRYIESDNSEIAYLRRFWATSTGIESTFELVDSLRQEINRTNVGREMWSNFILREAISITSNQVPPRGNYPNGRFHSSASVMQSFFTAEEKVKQDKLLTQSDMPFIYKLLMGMLKAQGPGQDEDATPPCASNSGEAETTKSPEGLAGITYTQEDSHNRAYHRADRVVTTICSMLAFTHNRRNNALQLNNAVRFFACGVSDRVHEYLNYIGLASARSTALAALRTLSDEGERAIRSAMKLHPGVPLGPTICIDNIDMEQRVHQPSVGMRSHIFRGTWGYIHLPDKDLINTLNPNELDLKAFHEAMRSVETLVIQPHMFLPSPSEQKYEISVIKSQIAKVLLDYIAVPSDIRLATPTDPSPLDPISPKKPDLLMLKLMTASDNSAEGMGQVIETIIGQSGMPAEEFFRRLQPMDGDLGTVQNFNCLRSQRLPSAVPENRMDNIFFQLGASHTLWNIGSNIFSHHFGHPEDMNDCGVWQQLEALGFPSERAIQKKDFTLMINQMERVFEANVYYCLRVIMKTNTNKPNHQRFTIATDKWNSIVDECYERFFSQRARSAAASQEANPKLRNSMLLMHDFSTVVEAKRSMKAGDVGRLLLVWKKWSVMAQALKGITNYSSYLPRMVIMLTEVLPPGLSKYLKHNLLMSPTGRDNHFVAKDYWLEIQNYWIKFLFNNNGTGTQIDRLRHVFSVNIFLLQRMFQSLRNDCGAKAIHQSHTNSLPTRSLDMFNIMGNNRDILSQYTSDKKPMTEVIQDTYISGIHKMKQMICKDGDLSKFKKHIHAQHHKHVSSTEEPEHPSGNLGMESGGEASGSEEM</sequence>
<dbReference type="Pfam" id="PF20231">
    <property type="entry name" value="DUF6589"/>
    <property type="match status" value="1"/>
</dbReference>
<protein>
    <recommendedName>
        <fullName evidence="2">DUF6589 domain-containing protein</fullName>
    </recommendedName>
</protein>
<feature type="region of interest" description="Disordered" evidence="1">
    <location>
        <begin position="145"/>
        <end position="172"/>
    </location>
</feature>
<evidence type="ECO:0000313" key="5">
    <source>
        <dbReference type="Proteomes" id="UP000324748"/>
    </source>
</evidence>
<feature type="domain" description="DUF6589" evidence="2">
    <location>
        <begin position="342"/>
        <end position="740"/>
    </location>
</feature>
<dbReference type="EMBL" id="VDEP01000176">
    <property type="protein sequence ID" value="KAA1125663.1"/>
    <property type="molecule type" value="Genomic_DNA"/>
</dbReference>
<proteinExistence type="predicted"/>
<evidence type="ECO:0000313" key="6">
    <source>
        <dbReference type="Proteomes" id="UP000325313"/>
    </source>
</evidence>
<feature type="compositionally biased region" description="Polar residues" evidence="1">
    <location>
        <begin position="157"/>
        <end position="169"/>
    </location>
</feature>
<dbReference type="EMBL" id="VSWC01000066">
    <property type="protein sequence ID" value="KAA1098390.1"/>
    <property type="molecule type" value="Genomic_DNA"/>
</dbReference>
<feature type="compositionally biased region" description="Basic residues" evidence="1">
    <location>
        <begin position="803"/>
        <end position="812"/>
    </location>
</feature>
<dbReference type="Proteomes" id="UP000325313">
    <property type="component" value="Unassembled WGS sequence"/>
</dbReference>
<dbReference type="AlphaFoldDB" id="A0A5B0PCM1"/>
<dbReference type="OrthoDB" id="4743193at2759"/>
<reference evidence="5 6" key="1">
    <citation type="submission" date="2019-05" db="EMBL/GenBank/DDBJ databases">
        <title>Emergence of the Ug99 lineage of the wheat stem rust pathogen through somatic hybridization.</title>
        <authorList>
            <person name="Li F."/>
            <person name="Upadhyaya N.M."/>
            <person name="Sperschneider J."/>
            <person name="Matny O."/>
            <person name="Nguyen-Phuc H."/>
            <person name="Mago R."/>
            <person name="Raley C."/>
            <person name="Miller M.E."/>
            <person name="Silverstein K.A.T."/>
            <person name="Henningsen E."/>
            <person name="Hirsch C.D."/>
            <person name="Visser B."/>
            <person name="Pretorius Z.A."/>
            <person name="Steffenson B.J."/>
            <person name="Schwessinger B."/>
            <person name="Dodds P.N."/>
            <person name="Figueroa M."/>
        </authorList>
    </citation>
    <scope>NUCLEOTIDE SEQUENCE [LARGE SCALE GENOMIC DNA]</scope>
    <source>
        <strain evidence="3">21-0</strain>
        <strain evidence="4 6">Ug99</strain>
    </source>
</reference>
<keyword evidence="5" id="KW-1185">Reference proteome</keyword>
<gene>
    <name evidence="3" type="ORF">PGT21_034566</name>
    <name evidence="4" type="ORF">PGTUg99_018750</name>
</gene>
<name>A0A5B0PCM1_PUCGR</name>